<dbReference type="SUPFAM" id="SSF52540">
    <property type="entry name" value="P-loop containing nucleoside triphosphate hydrolases"/>
    <property type="match status" value="1"/>
</dbReference>
<evidence type="ECO:0000313" key="3">
    <source>
        <dbReference type="EMBL" id="TVU18861.1"/>
    </source>
</evidence>
<dbReference type="InterPro" id="IPR005225">
    <property type="entry name" value="Small_GTP-bd"/>
</dbReference>
<keyword evidence="1" id="KW-0547">Nucleotide-binding</keyword>
<dbReference type="AlphaFoldDB" id="A0A5J9U6T4"/>
<gene>
    <name evidence="3" type="ORF">EJB05_34976</name>
</gene>
<dbReference type="GO" id="GO:0003924">
    <property type="term" value="F:GTPase activity"/>
    <property type="evidence" value="ECO:0007669"/>
    <property type="project" value="InterPro"/>
</dbReference>
<dbReference type="PROSITE" id="PS51421">
    <property type="entry name" value="RAS"/>
    <property type="match status" value="1"/>
</dbReference>
<dbReference type="NCBIfam" id="TIGR00231">
    <property type="entry name" value="small_GTP"/>
    <property type="match status" value="1"/>
</dbReference>
<dbReference type="SMART" id="SM00174">
    <property type="entry name" value="RHO"/>
    <property type="match status" value="1"/>
</dbReference>
<dbReference type="PRINTS" id="PR00449">
    <property type="entry name" value="RASTRNSFRMNG"/>
</dbReference>
<dbReference type="FunFam" id="3.40.50.300:FF:001447">
    <property type="entry name" value="Ras-related protein Rab-1B"/>
    <property type="match status" value="1"/>
</dbReference>
<organism evidence="3 4">
    <name type="scientific">Eragrostis curvula</name>
    <name type="common">weeping love grass</name>
    <dbReference type="NCBI Taxonomy" id="38414"/>
    <lineage>
        <taxon>Eukaryota</taxon>
        <taxon>Viridiplantae</taxon>
        <taxon>Streptophyta</taxon>
        <taxon>Embryophyta</taxon>
        <taxon>Tracheophyta</taxon>
        <taxon>Spermatophyta</taxon>
        <taxon>Magnoliopsida</taxon>
        <taxon>Liliopsida</taxon>
        <taxon>Poales</taxon>
        <taxon>Poaceae</taxon>
        <taxon>PACMAD clade</taxon>
        <taxon>Chloridoideae</taxon>
        <taxon>Eragrostideae</taxon>
        <taxon>Eragrostidinae</taxon>
        <taxon>Eragrostis</taxon>
    </lineage>
</organism>
<dbReference type="PANTHER" id="PTHR47978">
    <property type="match status" value="1"/>
</dbReference>
<dbReference type="Gene3D" id="3.40.50.300">
    <property type="entry name" value="P-loop containing nucleotide triphosphate hydrolases"/>
    <property type="match status" value="1"/>
</dbReference>
<reference evidence="3 4" key="1">
    <citation type="journal article" date="2019" name="Sci. Rep.">
        <title>A high-quality genome of Eragrostis curvula grass provides insights into Poaceae evolution and supports new strategies to enhance forage quality.</title>
        <authorList>
            <person name="Carballo J."/>
            <person name="Santos B.A.C.M."/>
            <person name="Zappacosta D."/>
            <person name="Garbus I."/>
            <person name="Selva J.P."/>
            <person name="Gallo C.A."/>
            <person name="Diaz A."/>
            <person name="Albertini E."/>
            <person name="Caccamo M."/>
            <person name="Echenique V."/>
        </authorList>
    </citation>
    <scope>NUCLEOTIDE SEQUENCE [LARGE SCALE GENOMIC DNA]</scope>
    <source>
        <strain evidence="4">cv. Victoria</strain>
        <tissue evidence="3">Leaf</tissue>
    </source>
</reference>
<evidence type="ECO:0000256" key="1">
    <source>
        <dbReference type="ARBA" id="ARBA00022741"/>
    </source>
</evidence>
<keyword evidence="4" id="KW-1185">Reference proteome</keyword>
<evidence type="ECO:0000256" key="2">
    <source>
        <dbReference type="SAM" id="MobiDB-lite"/>
    </source>
</evidence>
<dbReference type="PROSITE" id="PS51419">
    <property type="entry name" value="RAB"/>
    <property type="match status" value="1"/>
</dbReference>
<evidence type="ECO:0008006" key="5">
    <source>
        <dbReference type="Google" id="ProtNLM"/>
    </source>
</evidence>
<dbReference type="InterPro" id="IPR001806">
    <property type="entry name" value="Small_GTPase"/>
</dbReference>
<name>A0A5J9U6T4_9POAL</name>
<dbReference type="Proteomes" id="UP000324897">
    <property type="component" value="Chromosome 7"/>
</dbReference>
<evidence type="ECO:0000313" key="4">
    <source>
        <dbReference type="Proteomes" id="UP000324897"/>
    </source>
</evidence>
<feature type="region of interest" description="Disordered" evidence="2">
    <location>
        <begin position="239"/>
        <end position="271"/>
    </location>
</feature>
<dbReference type="SMART" id="SM00173">
    <property type="entry name" value="RAS"/>
    <property type="match status" value="1"/>
</dbReference>
<dbReference type="SMART" id="SM00175">
    <property type="entry name" value="RAB"/>
    <property type="match status" value="1"/>
</dbReference>
<dbReference type="Gramene" id="TVU18861">
    <property type="protein sequence ID" value="TVU18861"/>
    <property type="gene ID" value="EJB05_34976"/>
</dbReference>
<comment type="caution">
    <text evidence="3">The sequence shown here is derived from an EMBL/GenBank/DDBJ whole genome shotgun (WGS) entry which is preliminary data.</text>
</comment>
<sequence length="271" mass="30344">MGSRPPNVSFKLVLLGDGRVGKTSLVLRYVNDVFSDKQEATVQASYLTKRLVVEVLQLGTNSYHFYCHMDTAGQEKFHALGPIYYRDADAALLVYDITDSDTFLRVTKWVKELQQMASKDIVMAIAANKSDLVRLKSIDTQDAARVPNTEIWNLGIENQILECQLLKLLVQNRNFVLKLNIINGRKRMLQRYYFVLKLKVGFCYAESIGASLFVTSAKAGTGIDDVFSDIAKRLLEKRKNSSGGLSPPHPKKGILIVADEPEKEPPPKCCS</sequence>
<proteinExistence type="predicted"/>
<protein>
    <recommendedName>
        <fullName evidence="5">Ras-related protein Rab-21</fullName>
    </recommendedName>
</protein>
<dbReference type="EMBL" id="RWGY01000029">
    <property type="protein sequence ID" value="TVU18861.1"/>
    <property type="molecule type" value="Genomic_DNA"/>
</dbReference>
<accession>A0A5J9U6T4</accession>
<dbReference type="GO" id="GO:0005525">
    <property type="term" value="F:GTP binding"/>
    <property type="evidence" value="ECO:0007669"/>
    <property type="project" value="InterPro"/>
</dbReference>
<dbReference type="OrthoDB" id="63533at2759"/>
<dbReference type="InterPro" id="IPR027417">
    <property type="entry name" value="P-loop_NTPase"/>
</dbReference>
<dbReference type="Pfam" id="PF00071">
    <property type="entry name" value="Ras"/>
    <property type="match status" value="1"/>
</dbReference>